<comment type="catalytic activity">
    <reaction evidence="19">
        <text>prostaglandin E2 + NAD(+) = 15-oxoprostaglandin E2 + NADH + H(+)</text>
        <dbReference type="Rhea" id="RHEA:11876"/>
        <dbReference type="ChEBI" id="CHEBI:15378"/>
        <dbReference type="ChEBI" id="CHEBI:57400"/>
        <dbReference type="ChEBI" id="CHEBI:57540"/>
        <dbReference type="ChEBI" id="CHEBI:57945"/>
        <dbReference type="ChEBI" id="CHEBI:606564"/>
        <dbReference type="EC" id="1.1.1.141"/>
    </reaction>
    <physiologicalReaction direction="left-to-right" evidence="19">
        <dbReference type="Rhea" id="RHEA:11877"/>
    </physiologicalReaction>
</comment>
<name>A0A8T2PF14_9TELE</name>
<dbReference type="PRINTS" id="PR00081">
    <property type="entry name" value="GDHRDH"/>
</dbReference>
<dbReference type="PRINTS" id="PR00080">
    <property type="entry name" value="SDRFAMILY"/>
</dbReference>
<evidence type="ECO:0000256" key="10">
    <source>
        <dbReference type="ARBA" id="ARBA00047325"/>
    </source>
</evidence>
<dbReference type="GO" id="GO:0047034">
    <property type="term" value="F:15-hydroxyicosatetraenoate dehydrogenase activity"/>
    <property type="evidence" value="ECO:0007669"/>
    <property type="project" value="UniProtKB-EC"/>
</dbReference>
<evidence type="ECO:0000256" key="20">
    <source>
        <dbReference type="ARBA" id="ARBA00048921"/>
    </source>
</evidence>
<evidence type="ECO:0000256" key="21">
    <source>
        <dbReference type="ARBA" id="ARBA00049151"/>
    </source>
</evidence>
<evidence type="ECO:0000256" key="8">
    <source>
        <dbReference type="ARBA" id="ARBA00042026"/>
    </source>
</evidence>
<evidence type="ECO:0000256" key="5">
    <source>
        <dbReference type="ARBA" id="ARBA00039060"/>
    </source>
</evidence>
<accession>A0A8T2PF14</accession>
<dbReference type="EC" id="1.1.1.141" evidence="4"/>
<dbReference type="Proteomes" id="UP000824540">
    <property type="component" value="Unassembled WGS sequence"/>
</dbReference>
<dbReference type="AlphaFoldDB" id="A0A8T2PF14"/>
<evidence type="ECO:0000256" key="23">
    <source>
        <dbReference type="RuleBase" id="RU000363"/>
    </source>
</evidence>
<keyword evidence="2" id="KW-0443">Lipid metabolism</keyword>
<comment type="function">
    <text evidence="9">Catalyzes the NAD-dependent dehydrogenation (oxidation) of a broad array of hydroxylated polyunsaturated fatty acids (mainly eicosanoids and docosanoids, including prostaglandins, lipoxins and resolvins), yielding their corresponding keto (oxo) metabolites. Decreases the levels of the pro-proliferative prostaglandins such as prostaglandin E2 (whose activity is increased in cancer because of an increase in the expression of cyclooxygenase 2) and generates oxo-fatty acid products that can profoundly influence cell function by abrogating pro-inflammatory cytokine expression. Converts resolvins E1, D1 and D2 to their oxo products, which represents a mode of resolvin inactivation. Resolvin E1 plays important roles during the resolution phase of acute inflammation, while resolvins D1 and D2 have a unique role in obesity-induced adipose inflammation.</text>
</comment>
<dbReference type="Pfam" id="PF00106">
    <property type="entry name" value="adh_short"/>
    <property type="match status" value="1"/>
</dbReference>
<comment type="caution">
    <text evidence="24">The sequence shown here is derived from an EMBL/GenBank/DDBJ whole genome shotgun (WGS) entry which is preliminary data.</text>
</comment>
<evidence type="ECO:0000256" key="12">
    <source>
        <dbReference type="ARBA" id="ARBA00048008"/>
    </source>
</evidence>
<keyword evidence="25" id="KW-1185">Reference proteome</keyword>
<comment type="similarity">
    <text evidence="1 23">Belongs to the short-chain dehydrogenases/reductases (SDR) family.</text>
</comment>
<protein>
    <recommendedName>
        <fullName evidence="6">15-hydroxyprostaglandin dehydrogenase [NAD(+)]</fullName>
        <ecNumber evidence="4">1.1.1.141</ecNumber>
        <ecNumber evidence="5">1.1.1.232</ecNumber>
    </recommendedName>
    <alternativeName>
        <fullName evidence="8">Eicosanoid/docosanoid dehydrogenase [NAD(+)]</fullName>
    </alternativeName>
    <alternativeName>
        <fullName evidence="7">Prostaglandin dehydrogenase 1</fullName>
    </alternativeName>
</protein>
<comment type="catalytic activity">
    <reaction evidence="20">
        <text>resolvin D2 + NAD(+) = 16-oxoresolvin D2 + NADH + H(+)</text>
        <dbReference type="Rhea" id="RHEA:53588"/>
        <dbReference type="ChEBI" id="CHEBI:15378"/>
        <dbReference type="ChEBI" id="CHEBI:57540"/>
        <dbReference type="ChEBI" id="CHEBI:57945"/>
        <dbReference type="ChEBI" id="CHEBI:133367"/>
        <dbReference type="ChEBI" id="CHEBI:137498"/>
    </reaction>
    <physiologicalReaction direction="left-to-right" evidence="20">
        <dbReference type="Rhea" id="RHEA:53589"/>
    </physiologicalReaction>
</comment>
<comment type="catalytic activity">
    <reaction evidence="15">
        <text>resolvin D1 + NAD(+) = 17-oxoresolvin D1 + NADH + H(+)</text>
        <dbReference type="Rhea" id="RHEA:50128"/>
        <dbReference type="ChEBI" id="CHEBI:15378"/>
        <dbReference type="ChEBI" id="CHEBI:57540"/>
        <dbReference type="ChEBI" id="CHEBI:57945"/>
        <dbReference type="ChEBI" id="CHEBI:132079"/>
        <dbReference type="ChEBI" id="CHEBI:132081"/>
    </reaction>
    <physiologicalReaction direction="left-to-right" evidence="15">
        <dbReference type="Rhea" id="RHEA:50129"/>
    </physiologicalReaction>
</comment>
<dbReference type="GO" id="GO:0006693">
    <property type="term" value="P:prostaglandin metabolic process"/>
    <property type="evidence" value="ECO:0007669"/>
    <property type="project" value="UniProtKB-KW"/>
</dbReference>
<organism evidence="24 25">
    <name type="scientific">Albula glossodonta</name>
    <name type="common">roundjaw bonefish</name>
    <dbReference type="NCBI Taxonomy" id="121402"/>
    <lineage>
        <taxon>Eukaryota</taxon>
        <taxon>Metazoa</taxon>
        <taxon>Chordata</taxon>
        <taxon>Craniata</taxon>
        <taxon>Vertebrata</taxon>
        <taxon>Euteleostomi</taxon>
        <taxon>Actinopterygii</taxon>
        <taxon>Neopterygii</taxon>
        <taxon>Teleostei</taxon>
        <taxon>Albuliformes</taxon>
        <taxon>Albulidae</taxon>
        <taxon>Albula</taxon>
    </lineage>
</organism>
<evidence type="ECO:0000256" key="6">
    <source>
        <dbReference type="ARBA" id="ARBA00040276"/>
    </source>
</evidence>
<comment type="catalytic activity">
    <reaction evidence="16">
        <text>resolvin D2 + NAD(+) = 7-oxoresolvin D2 + NADH + H(+)</text>
        <dbReference type="Rhea" id="RHEA:53584"/>
        <dbReference type="ChEBI" id="CHEBI:15378"/>
        <dbReference type="ChEBI" id="CHEBI:57540"/>
        <dbReference type="ChEBI" id="CHEBI:57945"/>
        <dbReference type="ChEBI" id="CHEBI:133367"/>
        <dbReference type="ChEBI" id="CHEBI:137497"/>
    </reaction>
    <physiologicalReaction direction="left-to-right" evidence="16">
        <dbReference type="Rhea" id="RHEA:53585"/>
    </physiologicalReaction>
</comment>
<dbReference type="FunFam" id="3.40.50.720:FF:000149">
    <property type="entry name" value="15-hydroxyprostaglandin dehydrogenase [NAD(+)]"/>
    <property type="match status" value="1"/>
</dbReference>
<evidence type="ECO:0000256" key="9">
    <source>
        <dbReference type="ARBA" id="ARBA00045705"/>
    </source>
</evidence>
<evidence type="ECO:0000256" key="3">
    <source>
        <dbReference type="ARBA" id="ARBA00023002"/>
    </source>
</evidence>
<comment type="catalytic activity">
    <reaction evidence="18">
        <text>prostaglandin A1 + NAD(+) = 15-oxo-prostaglandin A1 + NADH + H(+)</text>
        <dbReference type="Rhea" id="RHEA:41263"/>
        <dbReference type="ChEBI" id="CHEBI:15378"/>
        <dbReference type="ChEBI" id="CHEBI:57398"/>
        <dbReference type="ChEBI" id="CHEBI:57540"/>
        <dbReference type="ChEBI" id="CHEBI:57945"/>
        <dbReference type="ChEBI" id="CHEBI:85072"/>
    </reaction>
    <physiologicalReaction direction="left-to-right" evidence="18">
        <dbReference type="Rhea" id="RHEA:41264"/>
    </physiologicalReaction>
</comment>
<comment type="catalytic activity">
    <reaction evidence="10">
        <text>prostaglandin E1 + NAD(+) = 15-oxoprostaglandin E1 + NADH + H(+)</text>
        <dbReference type="Rhea" id="RHEA:16477"/>
        <dbReference type="ChEBI" id="CHEBI:15378"/>
        <dbReference type="ChEBI" id="CHEBI:57397"/>
        <dbReference type="ChEBI" id="CHEBI:57401"/>
        <dbReference type="ChEBI" id="CHEBI:57540"/>
        <dbReference type="ChEBI" id="CHEBI:57945"/>
    </reaction>
    <physiologicalReaction direction="left-to-right" evidence="10">
        <dbReference type="Rhea" id="RHEA:16478"/>
    </physiologicalReaction>
</comment>
<comment type="catalytic activity">
    <reaction evidence="13">
        <text>15-oxo-(5S,6R)-dihydroxy-(7E,9E,11Z)-eicosatrienoate + NADH + H(+) = (5S,6R,15S)-trihydroxy-(7E,9E,11Z)-eicosatrienoate + NAD(+)</text>
        <dbReference type="Rhea" id="RHEA:41596"/>
        <dbReference type="ChEBI" id="CHEBI:15378"/>
        <dbReference type="ChEBI" id="CHEBI:57540"/>
        <dbReference type="ChEBI" id="CHEBI:57945"/>
        <dbReference type="ChEBI" id="CHEBI:78325"/>
        <dbReference type="ChEBI" id="CHEBI:78329"/>
    </reaction>
    <physiologicalReaction direction="left-to-right" evidence="13">
        <dbReference type="Rhea" id="RHEA:41597"/>
    </physiologicalReaction>
</comment>
<evidence type="ECO:0000313" key="24">
    <source>
        <dbReference type="EMBL" id="KAG9351933.1"/>
    </source>
</evidence>
<comment type="catalytic activity">
    <reaction evidence="17">
        <text>lipoxin A4 + NAD(+) = 15-oxo-(5S,6R)-dihydroxy-(7E,9E,11Z,13E)-eicosatetraenoate + NADH + H(+)</text>
        <dbReference type="Rhea" id="RHEA:41572"/>
        <dbReference type="ChEBI" id="CHEBI:15378"/>
        <dbReference type="ChEBI" id="CHEBI:57540"/>
        <dbReference type="ChEBI" id="CHEBI:57945"/>
        <dbReference type="ChEBI" id="CHEBI:67026"/>
        <dbReference type="ChEBI" id="CHEBI:78311"/>
    </reaction>
    <physiologicalReaction direction="left-to-right" evidence="17">
        <dbReference type="Rhea" id="RHEA:41573"/>
    </physiologicalReaction>
</comment>
<dbReference type="OrthoDB" id="37659at2759"/>
<evidence type="ECO:0000256" key="11">
    <source>
        <dbReference type="ARBA" id="ARBA00047672"/>
    </source>
</evidence>
<dbReference type="PANTHER" id="PTHR44229">
    <property type="entry name" value="15-HYDROXYPROSTAGLANDIN DEHYDROGENASE [NAD(+)]"/>
    <property type="match status" value="1"/>
</dbReference>
<comment type="catalytic activity">
    <reaction evidence="12">
        <text>14-hydroxy-(4Z,7Z,10Z,12E,16Z,19Z)-docosahexaenoate + NAD(+) = 14-oxo-(4Z,7Z,10Z,12E,16Z,19Z)-docosahexaenoate + NADH + H(+)</text>
        <dbReference type="Rhea" id="RHEA:48952"/>
        <dbReference type="ChEBI" id="CHEBI:15378"/>
        <dbReference type="ChEBI" id="CHEBI:57540"/>
        <dbReference type="ChEBI" id="CHEBI:57945"/>
        <dbReference type="ChEBI" id="CHEBI:90866"/>
        <dbReference type="ChEBI" id="CHEBI:90867"/>
    </reaction>
    <physiologicalReaction direction="left-to-right" evidence="12">
        <dbReference type="Rhea" id="RHEA:48953"/>
    </physiologicalReaction>
</comment>
<proteinExistence type="inferred from homology"/>
<keyword evidence="3" id="KW-0560">Oxidoreductase</keyword>
<dbReference type="InterPro" id="IPR020904">
    <property type="entry name" value="Sc_DH/Rdtase_CS"/>
</dbReference>
<dbReference type="Gene3D" id="3.40.50.720">
    <property type="entry name" value="NAD(P)-binding Rossmann-like Domain"/>
    <property type="match status" value="1"/>
</dbReference>
<dbReference type="CDD" id="cd05323">
    <property type="entry name" value="ADH_SDR_c_like"/>
    <property type="match status" value="1"/>
</dbReference>
<evidence type="ECO:0000256" key="4">
    <source>
        <dbReference type="ARBA" id="ARBA00038968"/>
    </source>
</evidence>
<dbReference type="InterPro" id="IPR036291">
    <property type="entry name" value="NAD(P)-bd_dom_sf"/>
</dbReference>
<dbReference type="GO" id="GO:0016404">
    <property type="term" value="F:15-hydroxyprostaglandin dehydrogenase (NAD+) activity"/>
    <property type="evidence" value="ECO:0007669"/>
    <property type="project" value="UniProtKB-EC"/>
</dbReference>
<gene>
    <name evidence="24" type="ORF">JZ751_023184</name>
</gene>
<dbReference type="SUPFAM" id="SSF51735">
    <property type="entry name" value="NAD(P)-binding Rossmann-fold domains"/>
    <property type="match status" value="1"/>
</dbReference>
<evidence type="ECO:0000256" key="7">
    <source>
        <dbReference type="ARBA" id="ARBA00041812"/>
    </source>
</evidence>
<evidence type="ECO:0000256" key="1">
    <source>
        <dbReference type="ARBA" id="ARBA00006484"/>
    </source>
</evidence>
<dbReference type="InterPro" id="IPR002347">
    <property type="entry name" value="SDR_fam"/>
</dbReference>
<dbReference type="EC" id="1.1.1.232" evidence="5"/>
<evidence type="ECO:0000256" key="19">
    <source>
        <dbReference type="ARBA" id="ARBA00048739"/>
    </source>
</evidence>
<comment type="catalytic activity">
    <reaction evidence="22">
        <text>resolvin E1 + NAD(+) = 18-oxo-resolvin E1 + NADH + H(+)</text>
        <dbReference type="Rhea" id="RHEA:49244"/>
        <dbReference type="ChEBI" id="CHEBI:15378"/>
        <dbReference type="ChEBI" id="CHEBI:57540"/>
        <dbReference type="ChEBI" id="CHEBI:57945"/>
        <dbReference type="ChEBI" id="CHEBI:91000"/>
        <dbReference type="ChEBI" id="CHEBI:91001"/>
    </reaction>
    <physiologicalReaction direction="left-to-right" evidence="22">
        <dbReference type="Rhea" id="RHEA:49245"/>
    </physiologicalReaction>
</comment>
<comment type="catalytic activity">
    <reaction evidence="11">
        <text>resolvin D1 + NAD(+) = 8-oxoresolvin D1 + NADH + H(+)</text>
        <dbReference type="Rhea" id="RHEA:50124"/>
        <dbReference type="ChEBI" id="CHEBI:15378"/>
        <dbReference type="ChEBI" id="CHEBI:57540"/>
        <dbReference type="ChEBI" id="CHEBI:57945"/>
        <dbReference type="ChEBI" id="CHEBI:132079"/>
        <dbReference type="ChEBI" id="CHEBI:132080"/>
    </reaction>
    <physiologicalReaction direction="left-to-right" evidence="11">
        <dbReference type="Rhea" id="RHEA:50125"/>
    </physiologicalReaction>
</comment>
<evidence type="ECO:0000313" key="25">
    <source>
        <dbReference type="Proteomes" id="UP000824540"/>
    </source>
</evidence>
<evidence type="ECO:0000256" key="17">
    <source>
        <dbReference type="ARBA" id="ARBA00048535"/>
    </source>
</evidence>
<evidence type="ECO:0000256" key="22">
    <source>
        <dbReference type="ARBA" id="ARBA00049188"/>
    </source>
</evidence>
<evidence type="ECO:0000256" key="16">
    <source>
        <dbReference type="ARBA" id="ARBA00048393"/>
    </source>
</evidence>
<dbReference type="PROSITE" id="PS00061">
    <property type="entry name" value="ADH_SHORT"/>
    <property type="match status" value="1"/>
</dbReference>
<evidence type="ECO:0000256" key="2">
    <source>
        <dbReference type="ARBA" id="ARBA00022501"/>
    </source>
</evidence>
<evidence type="ECO:0000256" key="18">
    <source>
        <dbReference type="ARBA" id="ARBA00048611"/>
    </source>
</evidence>
<dbReference type="PANTHER" id="PTHR44229:SF5">
    <property type="entry name" value="15-HYDROXYPROSTAGLANDIN DEHYDROGENASE [NAD(+)]"/>
    <property type="match status" value="1"/>
</dbReference>
<evidence type="ECO:0000256" key="13">
    <source>
        <dbReference type="ARBA" id="ARBA00048140"/>
    </source>
</evidence>
<dbReference type="GO" id="GO:0005737">
    <property type="term" value="C:cytoplasm"/>
    <property type="evidence" value="ECO:0007669"/>
    <property type="project" value="TreeGrafter"/>
</dbReference>
<keyword evidence="2" id="KW-0644">Prostaglandin metabolism</keyword>
<dbReference type="EMBL" id="JAFBMS010000006">
    <property type="protein sequence ID" value="KAG9351933.1"/>
    <property type="molecule type" value="Genomic_DNA"/>
</dbReference>
<comment type="catalytic activity">
    <reaction evidence="21">
        <text>(15S)-hydroxy-(5Z,8Z,11Z,13E)-eicosatetraenoate + NAD(+) = 15-oxo-(5Z,8Z,11Z,13E)-eicosatetraenoate + NADH + H(+)</text>
        <dbReference type="Rhea" id="RHEA:23260"/>
        <dbReference type="ChEBI" id="CHEBI:15378"/>
        <dbReference type="ChEBI" id="CHEBI:57409"/>
        <dbReference type="ChEBI" id="CHEBI:57410"/>
        <dbReference type="ChEBI" id="CHEBI:57540"/>
        <dbReference type="ChEBI" id="CHEBI:57945"/>
        <dbReference type="EC" id="1.1.1.232"/>
    </reaction>
    <physiologicalReaction direction="left-to-right" evidence="21">
        <dbReference type="Rhea" id="RHEA:23261"/>
    </physiologicalReaction>
</comment>
<evidence type="ECO:0000256" key="15">
    <source>
        <dbReference type="ARBA" id="ARBA00048170"/>
    </source>
</evidence>
<keyword evidence="2" id="KW-0276">Fatty acid metabolism</keyword>
<sequence length="284" mass="30351">MACKSLYGKVAIVTGAAQGLGKGFSTILLKNGAKVALFDINEKAGRDLKASFDQEYGEDNAIFLTCDVTSDEQLKDAFRKTAEKFGRIDIVCNNAGIVDENNWEKAVAINLNGVVRGTYLALQYMKKENGGNGGLIVNIASLAGLGPLLTSPVYTATKHGVIGFSRAVAEASKASGYGVRVNILCPTFVNTPLLSFMSNKEQAGQFTNLMAMSDDLLKLNGLVEVPEVAEYFLELVRDESKNGAVMIVIPEGASYVNFPSSKEEMSLTLVSRKTPPTVSDPSSS</sequence>
<reference evidence="24" key="1">
    <citation type="thesis" date="2021" institute="BYU ScholarsArchive" country="Provo, UT, USA">
        <title>Applications of and Algorithms for Genome Assembly and Genomic Analyses with an Emphasis on Marine Teleosts.</title>
        <authorList>
            <person name="Pickett B.D."/>
        </authorList>
    </citation>
    <scope>NUCLEOTIDE SEQUENCE</scope>
    <source>
        <strain evidence="24">HI-2016</strain>
    </source>
</reference>
<evidence type="ECO:0000256" key="14">
    <source>
        <dbReference type="ARBA" id="ARBA00048144"/>
    </source>
</evidence>
<comment type="catalytic activity">
    <reaction evidence="14">
        <text>(11R)-hydroxy-(5Z,8Z,12E,14Z)-eicosatetraenoate + NAD(+) = 11-oxo-(5Z,8Z,12E,14Z)-eicosatetraenoate + NADH + H(+)</text>
        <dbReference type="Rhea" id="RHEA:48640"/>
        <dbReference type="ChEBI" id="CHEBI:15378"/>
        <dbReference type="ChEBI" id="CHEBI:57540"/>
        <dbReference type="ChEBI" id="CHEBI:57945"/>
        <dbReference type="ChEBI" id="CHEBI:78836"/>
        <dbReference type="ChEBI" id="CHEBI:90697"/>
    </reaction>
    <physiologicalReaction direction="left-to-right" evidence="14">
        <dbReference type="Rhea" id="RHEA:48641"/>
    </physiologicalReaction>
</comment>